<name>A0ABQ7JQ50_9FUNG</name>
<organism evidence="2 3">
    <name type="scientific">Linnemannia gamsii</name>
    <dbReference type="NCBI Taxonomy" id="64522"/>
    <lineage>
        <taxon>Eukaryota</taxon>
        <taxon>Fungi</taxon>
        <taxon>Fungi incertae sedis</taxon>
        <taxon>Mucoromycota</taxon>
        <taxon>Mortierellomycotina</taxon>
        <taxon>Mortierellomycetes</taxon>
        <taxon>Mortierellales</taxon>
        <taxon>Mortierellaceae</taxon>
        <taxon>Linnemannia</taxon>
    </lineage>
</organism>
<dbReference type="PANTHER" id="PTHR13582:SF0">
    <property type="entry name" value="M-PHASE PHOSPHOPROTEIN 6"/>
    <property type="match status" value="1"/>
</dbReference>
<feature type="region of interest" description="Disordered" evidence="1">
    <location>
        <begin position="89"/>
        <end position="171"/>
    </location>
</feature>
<evidence type="ECO:0000313" key="2">
    <source>
        <dbReference type="EMBL" id="KAG0283069.1"/>
    </source>
</evidence>
<evidence type="ECO:0000256" key="1">
    <source>
        <dbReference type="SAM" id="MobiDB-lite"/>
    </source>
</evidence>
<reference evidence="2 3" key="1">
    <citation type="journal article" date="2020" name="Fungal Divers.">
        <title>Resolving the Mortierellaceae phylogeny through synthesis of multi-gene phylogenetics and phylogenomics.</title>
        <authorList>
            <person name="Vandepol N."/>
            <person name="Liber J."/>
            <person name="Desiro A."/>
            <person name="Na H."/>
            <person name="Kennedy M."/>
            <person name="Barry K."/>
            <person name="Grigoriev I.V."/>
            <person name="Miller A.N."/>
            <person name="O'Donnell K."/>
            <person name="Stajich J.E."/>
            <person name="Bonito G."/>
        </authorList>
    </citation>
    <scope>NUCLEOTIDE SEQUENCE [LARGE SCALE GENOMIC DNA]</scope>
    <source>
        <strain evidence="2 3">AD045</strain>
    </source>
</reference>
<dbReference type="Proteomes" id="UP001194696">
    <property type="component" value="Unassembled WGS sequence"/>
</dbReference>
<dbReference type="Pfam" id="PF10175">
    <property type="entry name" value="MPP6"/>
    <property type="match status" value="1"/>
</dbReference>
<dbReference type="EMBL" id="JAAAIM010000958">
    <property type="protein sequence ID" value="KAG0283069.1"/>
    <property type="molecule type" value="Genomic_DNA"/>
</dbReference>
<feature type="compositionally biased region" description="Polar residues" evidence="1">
    <location>
        <begin position="139"/>
        <end position="153"/>
    </location>
</feature>
<gene>
    <name evidence="2" type="primary">MPHOSPH6</name>
    <name evidence="2" type="ORF">BGZ96_012555</name>
</gene>
<feature type="compositionally biased region" description="Basic and acidic residues" evidence="1">
    <location>
        <begin position="102"/>
        <end position="114"/>
    </location>
</feature>
<dbReference type="PANTHER" id="PTHR13582">
    <property type="entry name" value="M-PHASE PHOSPHOPROTEIN 6"/>
    <property type="match status" value="1"/>
</dbReference>
<dbReference type="InterPro" id="IPR019324">
    <property type="entry name" value="MPP6"/>
</dbReference>
<sequence>MAEIPHKTALSGKLLTMKFMQRQQEQETRDKLVKEQNRIVTEAHWVIDQAAVDLPKPKFQVDYEPSFLQMNATERSSVGRMSFQKFNSVVEKSASQAAGDQQLERELKRQRQSEISDDEMANEMGRSNKAKKTKEVARKSSNGGQSKKPTTNRRAPPKPSGSGGKFMKPKE</sequence>
<evidence type="ECO:0000313" key="3">
    <source>
        <dbReference type="Proteomes" id="UP001194696"/>
    </source>
</evidence>
<protein>
    <submittedName>
        <fullName evidence="2">M-phase phosphoprotein 6</fullName>
    </submittedName>
</protein>
<accession>A0ABQ7JQ50</accession>
<keyword evidence="3" id="KW-1185">Reference proteome</keyword>
<proteinExistence type="predicted"/>
<comment type="caution">
    <text evidence="2">The sequence shown here is derived from an EMBL/GenBank/DDBJ whole genome shotgun (WGS) entry which is preliminary data.</text>
</comment>